<dbReference type="GO" id="GO:0020037">
    <property type="term" value="F:heme binding"/>
    <property type="evidence" value="ECO:0007669"/>
    <property type="project" value="InterPro"/>
</dbReference>
<dbReference type="SUPFAM" id="SSF111126">
    <property type="entry name" value="Ligand-binding domain in the NO signalling and Golgi transport"/>
    <property type="match status" value="1"/>
</dbReference>
<dbReference type="AlphaFoldDB" id="A0A4Q0PAF2"/>
<keyword evidence="3" id="KW-1185">Reference proteome</keyword>
<dbReference type="PANTHER" id="PTHR45655:SF13">
    <property type="entry name" value="SOLUBLE GUANYLATE CYCLASE GCY-32-RELATED"/>
    <property type="match status" value="1"/>
</dbReference>
<feature type="domain" description="Heme NO-binding" evidence="1">
    <location>
        <begin position="2"/>
        <end position="161"/>
    </location>
</feature>
<organism evidence="2 3">
    <name type="scientific">Leeuwenhoekiella aequorea</name>
    <dbReference type="NCBI Taxonomy" id="283736"/>
    <lineage>
        <taxon>Bacteria</taxon>
        <taxon>Pseudomonadati</taxon>
        <taxon>Bacteroidota</taxon>
        <taxon>Flavobacteriia</taxon>
        <taxon>Flavobacteriales</taxon>
        <taxon>Flavobacteriaceae</taxon>
        <taxon>Leeuwenhoekiella</taxon>
    </lineage>
</organism>
<reference evidence="2 3" key="1">
    <citation type="submission" date="2018-07" db="EMBL/GenBank/DDBJ databases">
        <title>Leeuwenhoekiella genomics.</title>
        <authorList>
            <person name="Tahon G."/>
            <person name="Willems A."/>
        </authorList>
    </citation>
    <scope>NUCLEOTIDE SEQUENCE [LARGE SCALE GENOMIC DNA]</scope>
    <source>
        <strain evidence="2 3">LMG 22550</strain>
    </source>
</reference>
<dbReference type="InterPro" id="IPR038158">
    <property type="entry name" value="H-NOX_domain_sf"/>
</dbReference>
<dbReference type="EMBL" id="QOVM01000002">
    <property type="protein sequence ID" value="RXG23256.1"/>
    <property type="molecule type" value="Genomic_DNA"/>
</dbReference>
<accession>A0A4Q0PAF2</accession>
<dbReference type="Pfam" id="PF07700">
    <property type="entry name" value="HNOB"/>
    <property type="match status" value="1"/>
</dbReference>
<proteinExistence type="predicted"/>
<dbReference type="Proteomes" id="UP000289238">
    <property type="component" value="Unassembled WGS sequence"/>
</dbReference>
<sequence>MKGVVFTEFLELVETKFGIQMVDDIIKSSNLESGGAYTAVGTYKFGEMVSLLSELSKRTQLSIDDLLYVYAQHFFTVIQVSYPGFLKTFSDPIEMLSSIEDHIHVEVLKIYPDAQLPTFKTLEKTENTLTLDYMSSRAMYSFGLGLMHETFNFFKIDCTIRLEKIKDDGTHVRFFIKVKNGNTRP</sequence>
<gene>
    <name evidence="2" type="ORF">DSM00_868</name>
</gene>
<dbReference type="OrthoDB" id="7266652at2"/>
<dbReference type="InterPro" id="IPR024096">
    <property type="entry name" value="NO_sig/Golgi_transp_ligand-bd"/>
</dbReference>
<evidence type="ECO:0000259" key="1">
    <source>
        <dbReference type="Pfam" id="PF07700"/>
    </source>
</evidence>
<evidence type="ECO:0000313" key="3">
    <source>
        <dbReference type="Proteomes" id="UP000289238"/>
    </source>
</evidence>
<name>A0A4Q0PAF2_9FLAO</name>
<comment type="caution">
    <text evidence="2">The sequence shown here is derived from an EMBL/GenBank/DDBJ whole genome shotgun (WGS) entry which is preliminary data.</text>
</comment>
<dbReference type="Gene3D" id="3.90.1520.10">
    <property type="entry name" value="H-NOX domain"/>
    <property type="match status" value="1"/>
</dbReference>
<dbReference type="PANTHER" id="PTHR45655">
    <property type="entry name" value="GUANYLATE CYCLASE SOLUBLE SUBUNIT BETA-2"/>
    <property type="match status" value="1"/>
</dbReference>
<protein>
    <submittedName>
        <fullName evidence="2">Heme-NO-binding protein</fullName>
    </submittedName>
</protein>
<evidence type="ECO:0000313" key="2">
    <source>
        <dbReference type="EMBL" id="RXG23256.1"/>
    </source>
</evidence>
<dbReference type="InterPro" id="IPR011644">
    <property type="entry name" value="Heme_NO-bd"/>
</dbReference>
<dbReference type="RefSeq" id="WP_128756798.1">
    <property type="nucleotide sequence ID" value="NZ_QOVM01000002.1"/>
</dbReference>